<reference evidence="3" key="1">
    <citation type="journal article" date="2023" name="Science">
        <title>Elucidation of the pathway for biosynthesis of saponin adjuvants from the soapbark tree.</title>
        <authorList>
            <person name="Reed J."/>
            <person name="Orme A."/>
            <person name="El-Demerdash A."/>
            <person name="Owen C."/>
            <person name="Martin L.B.B."/>
            <person name="Misra R.C."/>
            <person name="Kikuchi S."/>
            <person name="Rejzek M."/>
            <person name="Martin A.C."/>
            <person name="Harkess A."/>
            <person name="Leebens-Mack J."/>
            <person name="Louveau T."/>
            <person name="Stephenson M.J."/>
            <person name="Osbourn A."/>
        </authorList>
    </citation>
    <scope>NUCLEOTIDE SEQUENCE</scope>
    <source>
        <strain evidence="3">S10</strain>
    </source>
</reference>
<keyword evidence="4" id="KW-1185">Reference proteome</keyword>
<dbReference type="SMART" id="SM00293">
    <property type="entry name" value="PWWP"/>
    <property type="match status" value="1"/>
</dbReference>
<evidence type="ECO:0000313" key="4">
    <source>
        <dbReference type="Proteomes" id="UP001163823"/>
    </source>
</evidence>
<sequence length="143" mass="16009">MAPGRRRGTNKAKDKEQLRFGDLVLAKVKGFPHWPAKISRPEDWEKSPDPKKYFVQFFGTDEIAFVAPADIHAFTGEVKKKFSVRGQSKAKYFSQAVKEICVAFDEIQKKSASGLRDDTDSSYLGSEAPSVDGVDVEVKGDHW</sequence>
<protein>
    <submittedName>
        <fullName evidence="3">ENHANCER OF AG-4 protein 2-like</fullName>
    </submittedName>
</protein>
<gene>
    <name evidence="3" type="ORF">O6P43_026111</name>
</gene>
<dbReference type="AlphaFoldDB" id="A0AAD7LBU3"/>
<dbReference type="PROSITE" id="PS50812">
    <property type="entry name" value="PWWP"/>
    <property type="match status" value="1"/>
</dbReference>
<dbReference type="InterPro" id="IPR000313">
    <property type="entry name" value="PWWP_dom"/>
</dbReference>
<dbReference type="PANTHER" id="PTHR12550:SF70">
    <property type="entry name" value="JIL-1 ANCHORING AND STABILIZING PROTEIN, ISOFORM A"/>
    <property type="match status" value="1"/>
</dbReference>
<proteinExistence type="predicted"/>
<name>A0AAD7LBU3_QUISA</name>
<dbReference type="SUPFAM" id="SSF63748">
    <property type="entry name" value="Tudor/PWWP/MBT"/>
    <property type="match status" value="1"/>
</dbReference>
<accession>A0AAD7LBU3</accession>
<evidence type="ECO:0000259" key="2">
    <source>
        <dbReference type="PROSITE" id="PS50812"/>
    </source>
</evidence>
<feature type="region of interest" description="Disordered" evidence="1">
    <location>
        <begin position="111"/>
        <end position="143"/>
    </location>
</feature>
<evidence type="ECO:0000256" key="1">
    <source>
        <dbReference type="SAM" id="MobiDB-lite"/>
    </source>
</evidence>
<evidence type="ECO:0000313" key="3">
    <source>
        <dbReference type="EMBL" id="KAJ7954541.1"/>
    </source>
</evidence>
<dbReference type="EMBL" id="JARAOO010000010">
    <property type="protein sequence ID" value="KAJ7954541.1"/>
    <property type="molecule type" value="Genomic_DNA"/>
</dbReference>
<comment type="caution">
    <text evidence="3">The sequence shown here is derived from an EMBL/GenBank/DDBJ whole genome shotgun (WGS) entry which is preliminary data.</text>
</comment>
<dbReference type="Pfam" id="PF00855">
    <property type="entry name" value="PWWP"/>
    <property type="match status" value="1"/>
</dbReference>
<organism evidence="3 4">
    <name type="scientific">Quillaja saponaria</name>
    <name type="common">Soap bark tree</name>
    <dbReference type="NCBI Taxonomy" id="32244"/>
    <lineage>
        <taxon>Eukaryota</taxon>
        <taxon>Viridiplantae</taxon>
        <taxon>Streptophyta</taxon>
        <taxon>Embryophyta</taxon>
        <taxon>Tracheophyta</taxon>
        <taxon>Spermatophyta</taxon>
        <taxon>Magnoliopsida</taxon>
        <taxon>eudicotyledons</taxon>
        <taxon>Gunneridae</taxon>
        <taxon>Pentapetalae</taxon>
        <taxon>rosids</taxon>
        <taxon>fabids</taxon>
        <taxon>Fabales</taxon>
        <taxon>Quillajaceae</taxon>
        <taxon>Quillaja</taxon>
    </lineage>
</organism>
<dbReference type="Proteomes" id="UP001163823">
    <property type="component" value="Chromosome 10"/>
</dbReference>
<dbReference type="PANTHER" id="PTHR12550">
    <property type="entry name" value="HEPATOMA-DERIVED GROWTH FACTOR-RELATED"/>
    <property type="match status" value="1"/>
</dbReference>
<feature type="domain" description="PWWP" evidence="2">
    <location>
        <begin position="20"/>
        <end position="77"/>
    </location>
</feature>
<dbReference type="Gene3D" id="2.30.30.140">
    <property type="match status" value="1"/>
</dbReference>
<dbReference type="KEGG" id="qsa:O6P43_026111"/>